<dbReference type="Pfam" id="PF12399">
    <property type="entry name" value="BCA_ABC_TP_C"/>
    <property type="match status" value="1"/>
</dbReference>
<comment type="caution">
    <text evidence="5">The sequence shown here is derived from an EMBL/GenBank/DDBJ whole genome shotgun (WGS) entry which is preliminary data.</text>
</comment>
<evidence type="ECO:0000256" key="2">
    <source>
        <dbReference type="ARBA" id="ARBA00022741"/>
    </source>
</evidence>
<evidence type="ECO:0000313" key="5">
    <source>
        <dbReference type="EMBL" id="OGD14744.1"/>
    </source>
</evidence>
<name>A0A1F5AA73_9BACT</name>
<keyword evidence="1" id="KW-0813">Transport</keyword>
<dbReference type="InterPro" id="IPR032823">
    <property type="entry name" value="BCA_ABC_TP_C"/>
</dbReference>
<dbReference type="PROSITE" id="PS50893">
    <property type="entry name" value="ABC_TRANSPORTER_2"/>
    <property type="match status" value="1"/>
</dbReference>
<dbReference type="AlphaFoldDB" id="A0A1F5AA73"/>
<dbReference type="FunFam" id="3.40.50.300:FF:000421">
    <property type="entry name" value="Branched-chain amino acid ABC transporter ATP-binding protein"/>
    <property type="match status" value="1"/>
</dbReference>
<dbReference type="STRING" id="1797291.A2V47_01510"/>
<dbReference type="Proteomes" id="UP000177701">
    <property type="component" value="Unassembled WGS sequence"/>
</dbReference>
<protein>
    <recommendedName>
        <fullName evidence="4">ABC transporter domain-containing protein</fullName>
    </recommendedName>
</protein>
<dbReference type="GO" id="GO:0005524">
    <property type="term" value="F:ATP binding"/>
    <property type="evidence" value="ECO:0007669"/>
    <property type="project" value="UniProtKB-KW"/>
</dbReference>
<dbReference type="GO" id="GO:0015188">
    <property type="term" value="F:L-isoleucine transmembrane transporter activity"/>
    <property type="evidence" value="ECO:0007669"/>
    <property type="project" value="TreeGrafter"/>
</dbReference>
<gene>
    <name evidence="5" type="ORF">A2V47_01510</name>
</gene>
<feature type="domain" description="ABC transporter" evidence="4">
    <location>
        <begin position="4"/>
        <end position="252"/>
    </location>
</feature>
<evidence type="ECO:0000256" key="1">
    <source>
        <dbReference type="ARBA" id="ARBA00022448"/>
    </source>
</evidence>
<keyword evidence="3" id="KW-0067">ATP-binding</keyword>
<dbReference type="GO" id="GO:1903806">
    <property type="term" value="P:L-isoleucine import across plasma membrane"/>
    <property type="evidence" value="ECO:0007669"/>
    <property type="project" value="TreeGrafter"/>
</dbReference>
<reference evidence="5 6" key="1">
    <citation type="journal article" date="2016" name="Nat. Commun.">
        <title>Thousands of microbial genomes shed light on interconnected biogeochemical processes in an aquifer system.</title>
        <authorList>
            <person name="Anantharaman K."/>
            <person name="Brown C.T."/>
            <person name="Hug L.A."/>
            <person name="Sharon I."/>
            <person name="Castelle C.J."/>
            <person name="Probst A.J."/>
            <person name="Thomas B.C."/>
            <person name="Singh A."/>
            <person name="Wilkins M.J."/>
            <person name="Karaoz U."/>
            <person name="Brodie E.L."/>
            <person name="Williams K.H."/>
            <person name="Hubbard S.S."/>
            <person name="Banfield J.F."/>
        </authorList>
    </citation>
    <scope>NUCLEOTIDE SEQUENCE [LARGE SCALE GENOMIC DNA]</scope>
</reference>
<evidence type="ECO:0000259" key="4">
    <source>
        <dbReference type="PROSITE" id="PS50893"/>
    </source>
</evidence>
<accession>A0A1F5AA73</accession>
<organism evidence="5 6">
    <name type="scientific">Candidatus Sediminicultor quintus</name>
    <dbReference type="NCBI Taxonomy" id="1797291"/>
    <lineage>
        <taxon>Bacteria</taxon>
        <taxon>Pseudomonadati</taxon>
        <taxon>Atribacterota</taxon>
        <taxon>Candidatus Phoenicimicrobiia</taxon>
        <taxon>Candidatus Pheonicimicrobiales</taxon>
        <taxon>Candidatus Phoenicimicrobiaceae</taxon>
        <taxon>Candidatus Sediminicultor</taxon>
    </lineage>
</organism>
<dbReference type="GO" id="GO:0016887">
    <property type="term" value="F:ATP hydrolysis activity"/>
    <property type="evidence" value="ECO:0007669"/>
    <property type="project" value="InterPro"/>
</dbReference>
<dbReference type="Gene3D" id="3.40.50.300">
    <property type="entry name" value="P-loop containing nucleotide triphosphate hydrolases"/>
    <property type="match status" value="1"/>
</dbReference>
<dbReference type="InterPro" id="IPR003439">
    <property type="entry name" value="ABC_transporter-like_ATP-bd"/>
</dbReference>
<evidence type="ECO:0000313" key="6">
    <source>
        <dbReference type="Proteomes" id="UP000177701"/>
    </source>
</evidence>
<keyword evidence="2" id="KW-0547">Nucleotide-binding</keyword>
<dbReference type="EMBL" id="MEYH01000076">
    <property type="protein sequence ID" value="OGD14744.1"/>
    <property type="molecule type" value="Genomic_DNA"/>
</dbReference>
<dbReference type="InterPro" id="IPR003593">
    <property type="entry name" value="AAA+_ATPase"/>
</dbReference>
<sequence>MVLLELKDMCCYFGGLKAVDKFNTKIKKGELVGLIGPNGAGKTTVFNVITGIYPPTSGEIFCQEENIGGLPSHKITKKGIVRTFQNIRIFPALTVLENIIIAYHFRTHYSILSGILRDENYHQEEEKMSKRAMELLRLFDLHTYYMNPAGSLPYGEQRKLEIARALATEPSLLLLDEPAAGMNPYETIKLMELAKKIKEDFQLTIFLIEHHMQFVMGICERIMVMDFGVQIAEGTPQEIQKNPKVIGAYLGEEKKDVKNS</sequence>
<evidence type="ECO:0000256" key="3">
    <source>
        <dbReference type="ARBA" id="ARBA00022840"/>
    </source>
</evidence>
<dbReference type="CDD" id="cd03219">
    <property type="entry name" value="ABC_Mj1267_LivG_branched"/>
    <property type="match status" value="1"/>
</dbReference>
<dbReference type="SUPFAM" id="SSF52540">
    <property type="entry name" value="P-loop containing nucleoside triphosphate hydrolases"/>
    <property type="match status" value="1"/>
</dbReference>
<dbReference type="PANTHER" id="PTHR45772:SF7">
    <property type="entry name" value="AMINO ACID ABC TRANSPORTER ATP-BINDING PROTEIN"/>
    <property type="match status" value="1"/>
</dbReference>
<proteinExistence type="predicted"/>
<dbReference type="PANTHER" id="PTHR45772">
    <property type="entry name" value="CONSERVED COMPONENT OF ABC TRANSPORTER FOR NATURAL AMINO ACIDS-RELATED"/>
    <property type="match status" value="1"/>
</dbReference>
<dbReference type="GO" id="GO:0005886">
    <property type="term" value="C:plasma membrane"/>
    <property type="evidence" value="ECO:0007669"/>
    <property type="project" value="TreeGrafter"/>
</dbReference>
<dbReference type="Pfam" id="PF00005">
    <property type="entry name" value="ABC_tran"/>
    <property type="match status" value="1"/>
</dbReference>
<dbReference type="InterPro" id="IPR027417">
    <property type="entry name" value="P-loop_NTPase"/>
</dbReference>
<dbReference type="GO" id="GO:0015192">
    <property type="term" value="F:L-phenylalanine transmembrane transporter activity"/>
    <property type="evidence" value="ECO:0007669"/>
    <property type="project" value="TreeGrafter"/>
</dbReference>
<dbReference type="GO" id="GO:0005304">
    <property type="term" value="F:L-valine transmembrane transporter activity"/>
    <property type="evidence" value="ECO:0007669"/>
    <property type="project" value="TreeGrafter"/>
</dbReference>
<dbReference type="GO" id="GO:1903805">
    <property type="term" value="P:L-valine import across plasma membrane"/>
    <property type="evidence" value="ECO:0007669"/>
    <property type="project" value="TreeGrafter"/>
</dbReference>
<dbReference type="GO" id="GO:0042941">
    <property type="term" value="P:D-alanine transmembrane transport"/>
    <property type="evidence" value="ECO:0007669"/>
    <property type="project" value="TreeGrafter"/>
</dbReference>
<dbReference type="InterPro" id="IPR051120">
    <property type="entry name" value="ABC_AA/LPS_Transport"/>
</dbReference>
<dbReference type="GO" id="GO:0015808">
    <property type="term" value="P:L-alanine transport"/>
    <property type="evidence" value="ECO:0007669"/>
    <property type="project" value="TreeGrafter"/>
</dbReference>
<dbReference type="SMART" id="SM00382">
    <property type="entry name" value="AAA"/>
    <property type="match status" value="1"/>
</dbReference>